<dbReference type="Pfam" id="PF04055">
    <property type="entry name" value="Radical_SAM"/>
    <property type="match status" value="1"/>
</dbReference>
<dbReference type="GO" id="GO:0003824">
    <property type="term" value="F:catalytic activity"/>
    <property type="evidence" value="ECO:0007669"/>
    <property type="project" value="InterPro"/>
</dbReference>
<dbReference type="PANTHER" id="PTHR42731:SF5">
    <property type="entry name" value="RADICAL SAM DOMAIN PROTEIN"/>
    <property type="match status" value="1"/>
</dbReference>
<reference evidence="2 3" key="1">
    <citation type="submission" date="2014-01" db="EMBL/GenBank/DDBJ databases">
        <title>Genome sequencing of Thermotog hypogea.</title>
        <authorList>
            <person name="Zhang X."/>
            <person name="Alvare G."/>
            <person name="Fristensky B."/>
            <person name="Chen L."/>
            <person name="Suen T."/>
            <person name="Chen Q."/>
            <person name="Ma K."/>
        </authorList>
    </citation>
    <scope>NUCLEOTIDE SEQUENCE [LARGE SCALE GENOMIC DNA]</scope>
    <source>
        <strain evidence="2 3">DSM 11164</strain>
    </source>
</reference>
<dbReference type="Gene3D" id="3.80.30.20">
    <property type="entry name" value="tm_1862 like domain"/>
    <property type="match status" value="1"/>
</dbReference>
<dbReference type="AlphaFoldDB" id="A0A0X1KT06"/>
<proteinExistence type="predicted"/>
<dbReference type="PROSITE" id="PS51918">
    <property type="entry name" value="RADICAL_SAM"/>
    <property type="match status" value="1"/>
</dbReference>
<sequence>MRRPRDARDLKEQNLVARSKAGERYVEKIETKGDLMVALVYPNGYELAASNLGFNLVWKYLNQLERVRCERFFFDESFERFYSIDSLTPIDQFAIWAFSFHFENDIVNIMKLLLRKSVPLRNVDRSQSHPIILFGGALCYTELPLLNVLADVILHGDIESMLPQLNEVLHPTGRSELLRAFAGLPFASVPILGKKCESVSHCADLDFFVPVSPLICRLGEFAHKLLVEIERGCIHRCAYCMTGKLKKPARFLSLERIASVSQKHDSVGLIASNVTDYPWLDELIDLLEESKVSVSVSSLRMDRLSERFLRFLRKHQKSFTVALESPSERIRAIMKKDLTEEQVEKAFQLAKKAGFEEIKVYFMFGFEEESEQDLMAIGDMAKHLLELGFKTVKLSINPLVPKRGTEFEKRAMQDEKILRQKMKIISSSLPVRAKVHFESLRHSRIQFFINSMDEDIAEELLMKVQQADSPERVINDVARAV</sequence>
<dbReference type="InterPro" id="IPR045784">
    <property type="entry name" value="Radical_SAM_N2"/>
</dbReference>
<dbReference type="PATRIC" id="fig|1123384.7.peg.1959"/>
<dbReference type="InterPro" id="IPR058240">
    <property type="entry name" value="rSAM_sf"/>
</dbReference>
<feature type="domain" description="Radical SAM core" evidence="1">
    <location>
        <begin position="219"/>
        <end position="441"/>
    </location>
</feature>
<dbReference type="InterPro" id="IPR007197">
    <property type="entry name" value="rSAM"/>
</dbReference>
<protein>
    <submittedName>
        <fullName evidence="2">Radical SAM protein</fullName>
    </submittedName>
</protein>
<dbReference type="SFLD" id="SFLDG01082">
    <property type="entry name" value="B12-binding_domain_containing"/>
    <property type="match status" value="1"/>
</dbReference>
<dbReference type="PANTHER" id="PTHR42731">
    <property type="entry name" value="SLL1084 PROTEIN"/>
    <property type="match status" value="1"/>
</dbReference>
<dbReference type="PaxDb" id="1123384-AJ81_09735"/>
<dbReference type="SMART" id="SM00729">
    <property type="entry name" value="Elp3"/>
    <property type="match status" value="1"/>
</dbReference>
<organism evidence="2 3">
    <name type="scientific">Pseudothermotoga hypogea DSM 11164 = NBRC 106472</name>
    <dbReference type="NCBI Taxonomy" id="1123384"/>
    <lineage>
        <taxon>Bacteria</taxon>
        <taxon>Thermotogati</taxon>
        <taxon>Thermotogota</taxon>
        <taxon>Thermotogae</taxon>
        <taxon>Thermotogales</taxon>
        <taxon>Thermotogaceae</taxon>
        <taxon>Pseudothermotoga</taxon>
    </lineage>
</organism>
<dbReference type="STRING" id="1123384.AJ81_09735"/>
<dbReference type="InterPro" id="IPR006638">
    <property type="entry name" value="Elp3/MiaA/NifB-like_rSAM"/>
</dbReference>
<dbReference type="EMBL" id="CP007141">
    <property type="protein sequence ID" value="AJC74414.1"/>
    <property type="molecule type" value="Genomic_DNA"/>
</dbReference>
<dbReference type="SFLD" id="SFLDS00029">
    <property type="entry name" value="Radical_SAM"/>
    <property type="match status" value="1"/>
</dbReference>
<dbReference type="Pfam" id="PF19864">
    <property type="entry name" value="Radical_SAM_N2"/>
    <property type="match status" value="1"/>
</dbReference>
<dbReference type="GO" id="GO:0051536">
    <property type="term" value="F:iron-sulfur cluster binding"/>
    <property type="evidence" value="ECO:0007669"/>
    <property type="project" value="InterPro"/>
</dbReference>
<dbReference type="Proteomes" id="UP000077469">
    <property type="component" value="Chromosome"/>
</dbReference>
<evidence type="ECO:0000259" key="1">
    <source>
        <dbReference type="PROSITE" id="PS51918"/>
    </source>
</evidence>
<evidence type="ECO:0000313" key="3">
    <source>
        <dbReference type="Proteomes" id="UP000077469"/>
    </source>
</evidence>
<evidence type="ECO:0000313" key="2">
    <source>
        <dbReference type="EMBL" id="AJC74414.1"/>
    </source>
</evidence>
<keyword evidence="3" id="KW-1185">Reference proteome</keyword>
<dbReference type="RefSeq" id="WP_031502526.1">
    <property type="nucleotide sequence ID" value="NC_022795.1"/>
</dbReference>
<dbReference type="SUPFAM" id="SSF102114">
    <property type="entry name" value="Radical SAM enzymes"/>
    <property type="match status" value="1"/>
</dbReference>
<accession>A0A0X1KT06</accession>
<dbReference type="KEGG" id="phy:AJ81_09735"/>
<dbReference type="InterPro" id="IPR023404">
    <property type="entry name" value="rSAM_horseshoe"/>
</dbReference>
<dbReference type="OrthoDB" id="9806827at2"/>
<name>A0A0X1KT06_9THEM</name>
<gene>
    <name evidence="2" type="ORF">AJ81_09735</name>
</gene>